<keyword evidence="4" id="KW-0540">Nuclease</keyword>
<feature type="region of interest" description="Disordered" evidence="1">
    <location>
        <begin position="850"/>
        <end position="871"/>
    </location>
</feature>
<accession>A0A854PID8</accession>
<name>A0A854PID8_9LACO</name>
<dbReference type="Pfam" id="PF04851">
    <property type="entry name" value="ResIII"/>
    <property type="match status" value="1"/>
</dbReference>
<dbReference type="Proteomes" id="UP000198437">
    <property type="component" value="Unassembled WGS sequence"/>
</dbReference>
<comment type="caution">
    <text evidence="4">The sequence shown here is derived from an EMBL/GenBank/DDBJ whole genome shotgun (WGS) entry which is preliminary data.</text>
</comment>
<dbReference type="GO" id="GO:0005524">
    <property type="term" value="F:ATP binding"/>
    <property type="evidence" value="ECO:0007669"/>
    <property type="project" value="InterPro"/>
</dbReference>
<feature type="domain" description="Bacteriophage T5 Orf172 DNA-binding" evidence="3">
    <location>
        <begin position="25"/>
        <end position="112"/>
    </location>
</feature>
<dbReference type="GO" id="GO:0003677">
    <property type="term" value="F:DNA binding"/>
    <property type="evidence" value="ECO:0007669"/>
    <property type="project" value="InterPro"/>
</dbReference>
<dbReference type="InterPro" id="IPR027417">
    <property type="entry name" value="P-loop_NTPase"/>
</dbReference>
<dbReference type="AlphaFoldDB" id="A0A854PID8"/>
<proteinExistence type="predicted"/>
<evidence type="ECO:0000256" key="1">
    <source>
        <dbReference type="SAM" id="MobiDB-lite"/>
    </source>
</evidence>
<gene>
    <name evidence="4" type="ORF">AYP82_09510</name>
</gene>
<dbReference type="Gene3D" id="3.40.50.300">
    <property type="entry name" value="P-loop containing nucleotide triphosphate hydrolases"/>
    <property type="match status" value="2"/>
</dbReference>
<sequence>MTSPKIQSYKPIIPMIYAYTTPTVPEHQGWTKIGYTDSQTVKQRIAEQTHTADIQYKLLWTDNAIFKDGSGVSFTDHDFHRFLTDKCNVERKPKTEWFHIDGTQARELFDEFASRDFSNVQSKNVATTSSYTLRSEQQKAVDMTRNYFENHGKGSKFLWNAKPRFGKTLSSYDLAKSMDLQNVLIVTNRPSIANSWFTDFQKFIGWQTNYKFVTDNDALAKKGTLSRKEFVDSLETGNEFKQIAFESLQGLKRSVYFGGNYDKLEWIKDLKWDLLIVDEAHEGVDTYKTDKAFDKIDRKYTLYLTGTPFKALAQGKFSEDQIFNWSYADEQKRKETWNEEKEGSSSPYAVMPRLNLFTYQMSEFMEQKARQKVDLQDDNQVDPAFDLNEFFRVKSNGQFVYDEYVDNFLNSLTTSKKYPFSTPELREELAHTFWLLNRVDSAKALAKKLKKHPIFGNYEVVVAAGDGKLNDDQLSDDDLSKANEKSFDLVQKAIKKYPKTITLSVGQLTTGVTIPAWSGVMMLSNMKSPAEYMQAAFRSQNPYKFRRGAKIVQKENAYVFDFDPARTLTIFDDFANNLKAKTANGRGTAEEHEHNIKELLNFFPVIGEDDQGEMVPLDAKQVMSIPRHLKSNEVVKHGFMSNFLFNNIGRIFATPSIVTDILEHLPTAQEEKNLKQEDSDELSKGMRELDTDDEGNIDIPEEKIIGKSTDLFGSKVYSDAQDDLKQATDDFQSQINDEPDVDSFIDQINDQISQTVTKTAIEQATQEHDLTKRETDRFQKQIDKENKQKLAKIADEYKDETKIAKTEFKKKQAQAQSDDDLKQAQQDYNDHMQSLLSDFTQKVTQHVEQVSHDTPQDVVSRVEQHTQEEKKKTFEDDIRAHLRGFSRTIPSFLMAYGDRKTTLANFDDYTEDDVFKEVTGITENQFKFLRDGGNYTDPETGEQKHFEGHLFDEVVFNDSIQQFLDKREQLANYFEENSKEDIFDYIPPQKNNQIFTPKKVVKHMVDDLEANNPGIFDDPNKTFADLYMKSGLYITEIVKRLYRSEKMKQLYPNNKERLIHIINHQVYGLAPTRIIYLIATNYILGFDKSIKDAIDTSHFKQADSAEASKNGTLQELIDKAFI</sequence>
<evidence type="ECO:0000313" key="5">
    <source>
        <dbReference type="Proteomes" id="UP000198437"/>
    </source>
</evidence>
<dbReference type="SMART" id="SM00974">
    <property type="entry name" value="T5orf172"/>
    <property type="match status" value="1"/>
</dbReference>
<keyword evidence="4" id="KW-0255">Endonuclease</keyword>
<dbReference type="GO" id="GO:0016787">
    <property type="term" value="F:hydrolase activity"/>
    <property type="evidence" value="ECO:0007669"/>
    <property type="project" value="InterPro"/>
</dbReference>
<dbReference type="GO" id="GO:0004519">
    <property type="term" value="F:endonuclease activity"/>
    <property type="evidence" value="ECO:0007669"/>
    <property type="project" value="UniProtKB-KW"/>
</dbReference>
<dbReference type="EMBL" id="LYQW01000029">
    <property type="protein sequence ID" value="OXC22269.1"/>
    <property type="molecule type" value="Genomic_DNA"/>
</dbReference>
<dbReference type="InterPro" id="IPR018306">
    <property type="entry name" value="Phage_T5_Orf172_DNA-bd"/>
</dbReference>
<dbReference type="InterPro" id="IPR014001">
    <property type="entry name" value="Helicase_ATP-bd"/>
</dbReference>
<feature type="domain" description="Helicase ATP-binding" evidence="2">
    <location>
        <begin position="129"/>
        <end position="337"/>
    </location>
</feature>
<dbReference type="SMART" id="SM00487">
    <property type="entry name" value="DEXDc"/>
    <property type="match status" value="1"/>
</dbReference>
<reference evidence="4 5" key="1">
    <citation type="submission" date="2016-05" db="EMBL/GenBank/DDBJ databases">
        <authorList>
            <person name="Johnson T.J."/>
            <person name="Youmans B.P."/>
            <person name="Case K.A."/>
        </authorList>
    </citation>
    <scope>NUCLEOTIDE SEQUENCE [LARGE SCALE GENOMIC DNA]</scope>
    <source>
        <strain evidence="4 5">UMNLC6</strain>
    </source>
</reference>
<dbReference type="RefSeq" id="WP_089150360.1">
    <property type="nucleotide sequence ID" value="NZ_LYQW01000029.1"/>
</dbReference>
<dbReference type="Pfam" id="PF13455">
    <property type="entry name" value="MUG113"/>
    <property type="match status" value="1"/>
</dbReference>
<evidence type="ECO:0000259" key="2">
    <source>
        <dbReference type="SMART" id="SM00487"/>
    </source>
</evidence>
<keyword evidence="4" id="KW-0378">Hydrolase</keyword>
<organism evidence="4 5">
    <name type="scientific">Lactobacillus crispatus</name>
    <dbReference type="NCBI Taxonomy" id="47770"/>
    <lineage>
        <taxon>Bacteria</taxon>
        <taxon>Bacillati</taxon>
        <taxon>Bacillota</taxon>
        <taxon>Bacilli</taxon>
        <taxon>Lactobacillales</taxon>
        <taxon>Lactobacillaceae</taxon>
        <taxon>Lactobacillus</taxon>
    </lineage>
</organism>
<dbReference type="InterPro" id="IPR006935">
    <property type="entry name" value="Helicase/UvrB_N"/>
</dbReference>
<dbReference type="SUPFAM" id="SSF52540">
    <property type="entry name" value="P-loop containing nucleoside triphosphate hydrolases"/>
    <property type="match status" value="1"/>
</dbReference>
<evidence type="ECO:0000313" key="4">
    <source>
        <dbReference type="EMBL" id="OXC22269.1"/>
    </source>
</evidence>
<evidence type="ECO:0000259" key="3">
    <source>
        <dbReference type="SMART" id="SM00974"/>
    </source>
</evidence>
<protein>
    <submittedName>
        <fullName evidence="4">Restriction endonuclease</fullName>
    </submittedName>
</protein>